<dbReference type="PANTHER" id="PTHR43806">
    <property type="entry name" value="PEPTIDASE S8"/>
    <property type="match status" value="1"/>
</dbReference>
<accession>A0A6B3SRJ7</accession>
<dbReference type="Gene3D" id="3.40.50.200">
    <property type="entry name" value="Peptidase S8/S53 domain"/>
    <property type="match status" value="1"/>
</dbReference>
<feature type="signal peptide" evidence="8">
    <location>
        <begin position="1"/>
        <end position="27"/>
    </location>
</feature>
<feature type="domain" description="Peptidase S8/S53" evidence="9">
    <location>
        <begin position="66"/>
        <end position="318"/>
    </location>
</feature>
<feature type="active site" description="Charge relay system" evidence="5 6">
    <location>
        <position position="110"/>
    </location>
</feature>
<reference evidence="10 11" key="1">
    <citation type="submission" date="2020-02" db="EMBL/GenBank/DDBJ databases">
        <authorList>
            <person name="Kim M.K."/>
        </authorList>
    </citation>
    <scope>NUCLEOTIDE SEQUENCE [LARGE SCALE GENOMIC DNA]</scope>
    <source>
        <strain evidence="10 11">17J57-3</strain>
    </source>
</reference>
<dbReference type="InterPro" id="IPR000209">
    <property type="entry name" value="Peptidase_S8/S53_dom"/>
</dbReference>
<dbReference type="Pfam" id="PF00082">
    <property type="entry name" value="Peptidase_S8"/>
    <property type="match status" value="1"/>
</dbReference>
<dbReference type="InterPro" id="IPR036852">
    <property type="entry name" value="Peptidase_S8/S53_dom_sf"/>
</dbReference>
<evidence type="ECO:0000313" key="10">
    <source>
        <dbReference type="EMBL" id="NEX63271.1"/>
    </source>
</evidence>
<evidence type="ECO:0000256" key="6">
    <source>
        <dbReference type="PROSITE-ProRule" id="PRU01240"/>
    </source>
</evidence>
<gene>
    <name evidence="10" type="ORF">G3574_19480</name>
</gene>
<dbReference type="InterPro" id="IPR050131">
    <property type="entry name" value="Peptidase_S8_subtilisin-like"/>
</dbReference>
<evidence type="ECO:0000256" key="4">
    <source>
        <dbReference type="ARBA" id="ARBA00022825"/>
    </source>
</evidence>
<feature type="active site" description="Charge relay system" evidence="5 6">
    <location>
        <position position="270"/>
    </location>
</feature>
<dbReference type="AlphaFoldDB" id="A0A6B3SRJ7"/>
<dbReference type="InterPro" id="IPR015500">
    <property type="entry name" value="Peptidase_S8_subtilisin-rel"/>
</dbReference>
<sequence>MLPPAISRRTMLVLAFAGAHVLPGAQAQTTVTQVLAGGVTDIDYLNSAAVLGKINAGYAYAHKLSGAGVTVGVLDAGITPAHREFSDPGKILPGFNALDGGSDVTDHVGHGTHVAGIVAAQHNGMGTMGVAFGASILPVKVLGDDGRGSSQALDRGLRFAIGKAPIVNVSLGAENAYSPAAMKEAAQAGMLIVAAAGNSGAANPGWPARFARESWAGNQIIAVGAVDASNRIASFSNRAGDTAGWFLVAPGVNVLSTWMNGQYATMSGTSMAAPVVSGAAALLKQQWPALSAAQIANILFVTATDLGVPGIDPIYGRGLLNIEKALQPIGTLTTTTLNGRTISVLSGTTQVSSATTRLLGLATTGQLRVVGLDGFQRDYQVDLGRSVLPPAGLSLEQVFGGMDRRIDVAEHVLPGGGELAVAYARAPARAGSLFGHEEGRGGIAALSYVAQRPDRSFAFGMGSTAGNYFGAGGLLPQQGLALGSVTALAHPYFALVPGAAHAGFARRADDFGIKFGVLSTGADRTLDAPDIWMPPGTGRQLRARSSLVELSRDDGHAALALSFARIQEASGYLGSYASGPLVLANSAYTQALQLSGAVRIASGIALAGQASYAATPGVASDAGLITGVGTTRTNAFSLALIAAGRFRPHDRLSLSVSQPMRTYAGMMTMDAYTGLDDQGSPTREKMRFSMVPSGRELRGELNYLVPLRAAASVGMTLMLRHEPNHLADAAAEKLLALRYLAPF</sequence>
<proteinExistence type="inferred from homology"/>
<dbReference type="PRINTS" id="PR00723">
    <property type="entry name" value="SUBTILISIN"/>
</dbReference>
<keyword evidence="11" id="KW-1185">Reference proteome</keyword>
<keyword evidence="2 6" id="KW-0645">Protease</keyword>
<dbReference type="RefSeq" id="WP_163966980.1">
    <property type="nucleotide sequence ID" value="NZ_JAAIVB010000068.1"/>
</dbReference>
<comment type="caution">
    <text evidence="10">The sequence shown here is derived from an EMBL/GenBank/DDBJ whole genome shotgun (WGS) entry which is preliminary data.</text>
</comment>
<dbReference type="InterPro" id="IPR023828">
    <property type="entry name" value="Peptidase_S8_Ser-AS"/>
</dbReference>
<evidence type="ECO:0000256" key="7">
    <source>
        <dbReference type="RuleBase" id="RU003355"/>
    </source>
</evidence>
<evidence type="ECO:0000313" key="11">
    <source>
        <dbReference type="Proteomes" id="UP000482155"/>
    </source>
</evidence>
<dbReference type="PROSITE" id="PS51892">
    <property type="entry name" value="SUBTILASE"/>
    <property type="match status" value="1"/>
</dbReference>
<evidence type="ECO:0000256" key="8">
    <source>
        <dbReference type="SAM" id="SignalP"/>
    </source>
</evidence>
<keyword evidence="4 6" id="KW-0720">Serine protease</keyword>
<organism evidence="10 11">
    <name type="scientific">Noviherbaspirillum galbum</name>
    <dbReference type="NCBI Taxonomy" id="2709383"/>
    <lineage>
        <taxon>Bacteria</taxon>
        <taxon>Pseudomonadati</taxon>
        <taxon>Pseudomonadota</taxon>
        <taxon>Betaproteobacteria</taxon>
        <taxon>Burkholderiales</taxon>
        <taxon>Oxalobacteraceae</taxon>
        <taxon>Noviherbaspirillum</taxon>
    </lineage>
</organism>
<feature type="chain" id="PRO_5025628308" evidence="8">
    <location>
        <begin position="28"/>
        <end position="743"/>
    </location>
</feature>
<keyword evidence="8" id="KW-0732">Signal</keyword>
<comment type="similarity">
    <text evidence="1 6 7">Belongs to the peptidase S8 family.</text>
</comment>
<dbReference type="PROSITE" id="PS00138">
    <property type="entry name" value="SUBTILASE_SER"/>
    <property type="match status" value="1"/>
</dbReference>
<dbReference type="PROSITE" id="PS00136">
    <property type="entry name" value="SUBTILASE_ASP"/>
    <property type="match status" value="1"/>
</dbReference>
<evidence type="ECO:0000256" key="3">
    <source>
        <dbReference type="ARBA" id="ARBA00022801"/>
    </source>
</evidence>
<feature type="active site" description="Charge relay system" evidence="5 6">
    <location>
        <position position="75"/>
    </location>
</feature>
<evidence type="ECO:0000256" key="1">
    <source>
        <dbReference type="ARBA" id="ARBA00011073"/>
    </source>
</evidence>
<dbReference type="Proteomes" id="UP000482155">
    <property type="component" value="Unassembled WGS sequence"/>
</dbReference>
<name>A0A6B3SRJ7_9BURK</name>
<evidence type="ECO:0000256" key="5">
    <source>
        <dbReference type="PIRSR" id="PIRSR615500-1"/>
    </source>
</evidence>
<dbReference type="EMBL" id="JAAIVB010000068">
    <property type="protein sequence ID" value="NEX63271.1"/>
    <property type="molecule type" value="Genomic_DNA"/>
</dbReference>
<dbReference type="InterPro" id="IPR023827">
    <property type="entry name" value="Peptidase_S8_Asp-AS"/>
</dbReference>
<dbReference type="SUPFAM" id="SSF52743">
    <property type="entry name" value="Subtilisin-like"/>
    <property type="match status" value="1"/>
</dbReference>
<dbReference type="InterPro" id="IPR022398">
    <property type="entry name" value="Peptidase_S8_His-AS"/>
</dbReference>
<dbReference type="PROSITE" id="PS00137">
    <property type="entry name" value="SUBTILASE_HIS"/>
    <property type="match status" value="1"/>
</dbReference>
<evidence type="ECO:0000259" key="9">
    <source>
        <dbReference type="Pfam" id="PF00082"/>
    </source>
</evidence>
<keyword evidence="3 6" id="KW-0378">Hydrolase</keyword>
<protein>
    <submittedName>
        <fullName evidence="10">S8 family serine peptidase</fullName>
    </submittedName>
</protein>
<dbReference type="GO" id="GO:0006508">
    <property type="term" value="P:proteolysis"/>
    <property type="evidence" value="ECO:0007669"/>
    <property type="project" value="UniProtKB-KW"/>
</dbReference>
<dbReference type="PANTHER" id="PTHR43806:SF11">
    <property type="entry name" value="CEREVISIN-RELATED"/>
    <property type="match status" value="1"/>
</dbReference>
<evidence type="ECO:0000256" key="2">
    <source>
        <dbReference type="ARBA" id="ARBA00022670"/>
    </source>
</evidence>
<dbReference type="GO" id="GO:0004252">
    <property type="term" value="F:serine-type endopeptidase activity"/>
    <property type="evidence" value="ECO:0007669"/>
    <property type="project" value="UniProtKB-UniRule"/>
</dbReference>